<dbReference type="AlphaFoldDB" id="A0A7S4B2P2"/>
<dbReference type="GO" id="GO:0046513">
    <property type="term" value="P:ceramide biosynthetic process"/>
    <property type="evidence" value="ECO:0007669"/>
    <property type="project" value="TreeGrafter"/>
</dbReference>
<reference evidence="2" key="1">
    <citation type="submission" date="2021-01" db="EMBL/GenBank/DDBJ databases">
        <authorList>
            <person name="Corre E."/>
            <person name="Pelletier E."/>
            <person name="Niang G."/>
            <person name="Scheremetjew M."/>
            <person name="Finn R."/>
            <person name="Kale V."/>
            <person name="Holt S."/>
            <person name="Cochrane G."/>
            <person name="Meng A."/>
            <person name="Brown T."/>
            <person name="Cohen L."/>
        </authorList>
    </citation>
    <scope>NUCLEOTIDE SEQUENCE</scope>
    <source>
        <strain evidence="2">CCMP645</strain>
    </source>
</reference>
<proteinExistence type="predicted"/>
<feature type="domain" description="Fatty acid desaturase" evidence="1">
    <location>
        <begin position="15"/>
        <end position="169"/>
    </location>
</feature>
<evidence type="ECO:0000259" key="1">
    <source>
        <dbReference type="Pfam" id="PF00487"/>
    </source>
</evidence>
<dbReference type="PANTHER" id="PTHR12879">
    <property type="entry name" value="SPHINGOLIPID DELTA 4 DESATURASE/C-4 HYDROXYLASE PROTEIN DES2"/>
    <property type="match status" value="1"/>
</dbReference>
<name>A0A7S4B2P2_CHRCT</name>
<sequence>MTRTWSARAATSHGGLWLTGTARPCVRAQVLFLVDKYIAVVGFNPFFANKPAAFHEQNALFARFNLCVQLALVGLSGPGALVYLWLSETLWTLPVHPVSASFYTNHEPHAEAGDAHATSATQPSSSVYAGRLYDALCLNMNYHVEHHDFPEVPWRRLPALRAAAPEFYDSIVSFNDPLKVIYDTFDSPRFYAGANKFPKKRRSAKQEKPLQDYKENVLWRMLLDRSL</sequence>
<dbReference type="PANTHER" id="PTHR12879:SF8">
    <property type="entry name" value="SPHINGOLIPID DELTA(4)-DESATURASE DES1"/>
    <property type="match status" value="1"/>
</dbReference>
<dbReference type="Pfam" id="PF00487">
    <property type="entry name" value="FA_desaturase"/>
    <property type="match status" value="1"/>
</dbReference>
<accession>A0A7S4B2P2</accession>
<protein>
    <recommendedName>
        <fullName evidence="1">Fatty acid desaturase domain-containing protein</fullName>
    </recommendedName>
</protein>
<dbReference type="EMBL" id="HBIZ01007801">
    <property type="protein sequence ID" value="CAE0751903.1"/>
    <property type="molecule type" value="Transcribed_RNA"/>
</dbReference>
<organism evidence="2">
    <name type="scientific">Chrysotila carterae</name>
    <name type="common">Marine alga</name>
    <name type="synonym">Syracosphaera carterae</name>
    <dbReference type="NCBI Taxonomy" id="13221"/>
    <lineage>
        <taxon>Eukaryota</taxon>
        <taxon>Haptista</taxon>
        <taxon>Haptophyta</taxon>
        <taxon>Prymnesiophyceae</taxon>
        <taxon>Isochrysidales</taxon>
        <taxon>Isochrysidaceae</taxon>
        <taxon>Chrysotila</taxon>
    </lineage>
</organism>
<dbReference type="GO" id="GO:0016020">
    <property type="term" value="C:membrane"/>
    <property type="evidence" value="ECO:0007669"/>
    <property type="project" value="GOC"/>
</dbReference>
<dbReference type="InterPro" id="IPR005804">
    <property type="entry name" value="FA_desaturase_dom"/>
</dbReference>
<evidence type="ECO:0000313" key="2">
    <source>
        <dbReference type="EMBL" id="CAE0751903.1"/>
    </source>
</evidence>
<dbReference type="GO" id="GO:0042284">
    <property type="term" value="F:sphingolipid delta-4 desaturase activity"/>
    <property type="evidence" value="ECO:0007669"/>
    <property type="project" value="TreeGrafter"/>
</dbReference>
<gene>
    <name evidence="2" type="ORF">PCAR00345_LOCUS4488</name>
</gene>